<gene>
    <name evidence="2" type="ORF">MSPICULIGERA_LOCUS25194</name>
</gene>
<feature type="compositionally biased region" description="Basic residues" evidence="1">
    <location>
        <begin position="48"/>
        <end position="66"/>
    </location>
</feature>
<dbReference type="EMBL" id="CATQJA010002709">
    <property type="protein sequence ID" value="CAJ0587217.1"/>
    <property type="molecule type" value="Genomic_DNA"/>
</dbReference>
<feature type="non-terminal residue" evidence="2">
    <location>
        <position position="1"/>
    </location>
</feature>
<feature type="region of interest" description="Disordered" evidence="1">
    <location>
        <begin position="1"/>
        <end position="109"/>
    </location>
</feature>
<protein>
    <submittedName>
        <fullName evidence="2">Uncharacterized protein</fullName>
    </submittedName>
</protein>
<name>A0AA36DI62_9BILA</name>
<dbReference type="AlphaFoldDB" id="A0AA36DI62"/>
<feature type="compositionally biased region" description="Basic and acidic residues" evidence="1">
    <location>
        <begin position="18"/>
        <end position="42"/>
    </location>
</feature>
<reference evidence="2" key="1">
    <citation type="submission" date="2023-06" db="EMBL/GenBank/DDBJ databases">
        <authorList>
            <person name="Delattre M."/>
        </authorList>
    </citation>
    <scope>NUCLEOTIDE SEQUENCE</scope>
    <source>
        <strain evidence="2">AF72</strain>
    </source>
</reference>
<evidence type="ECO:0000313" key="2">
    <source>
        <dbReference type="EMBL" id="CAJ0587217.1"/>
    </source>
</evidence>
<keyword evidence="3" id="KW-1185">Reference proteome</keyword>
<accession>A0AA36DI62</accession>
<evidence type="ECO:0000256" key="1">
    <source>
        <dbReference type="SAM" id="MobiDB-lite"/>
    </source>
</evidence>
<sequence length="239" mass="26253">MPSKDSGEGTTKRSGRRSGKDKGGRVKDADDKKTDDPGDSKDTSGSGKRVKKKIEPRHVATARKERKRSDDEDGQTKITPIKADEFEGSMKNKKKKGASGRGSKDKKENVAAMTKLAQPTVANLMAQTEAHGGVTVQPNAAAHKLMRDLDTMDQTEFEAINANVNPVKCPEKVNIKWKQEKGHQEPHHQGKPAVLLNSSIVHQKILHEKFKCHLRGSRGTYDAHGSSSTVLNMPLNKLF</sequence>
<dbReference type="Proteomes" id="UP001177023">
    <property type="component" value="Unassembled WGS sequence"/>
</dbReference>
<proteinExistence type="predicted"/>
<feature type="compositionally biased region" description="Basic and acidic residues" evidence="1">
    <location>
        <begin position="1"/>
        <end position="11"/>
    </location>
</feature>
<organism evidence="2 3">
    <name type="scientific">Mesorhabditis spiculigera</name>
    <dbReference type="NCBI Taxonomy" id="96644"/>
    <lineage>
        <taxon>Eukaryota</taxon>
        <taxon>Metazoa</taxon>
        <taxon>Ecdysozoa</taxon>
        <taxon>Nematoda</taxon>
        <taxon>Chromadorea</taxon>
        <taxon>Rhabditida</taxon>
        <taxon>Rhabditina</taxon>
        <taxon>Rhabditomorpha</taxon>
        <taxon>Rhabditoidea</taxon>
        <taxon>Rhabditidae</taxon>
        <taxon>Mesorhabditinae</taxon>
        <taxon>Mesorhabditis</taxon>
    </lineage>
</organism>
<comment type="caution">
    <text evidence="2">The sequence shown here is derived from an EMBL/GenBank/DDBJ whole genome shotgun (WGS) entry which is preliminary data.</text>
</comment>
<evidence type="ECO:0000313" key="3">
    <source>
        <dbReference type="Proteomes" id="UP001177023"/>
    </source>
</evidence>